<dbReference type="AlphaFoldDB" id="A0A949JH84"/>
<feature type="region of interest" description="Disordered" evidence="1">
    <location>
        <begin position="56"/>
        <end position="78"/>
    </location>
</feature>
<sequence>MTFRRKLATVLTTATLLTTGAIASAGTATAADTTDPQPPPSCHFYVAMTDTHIRTVPSTTGTSLGTRKKGTDVCGSNPAPGDRYTACDRAW</sequence>
<keyword evidence="2" id="KW-0732">Signal</keyword>
<keyword evidence="4" id="KW-1185">Reference proteome</keyword>
<dbReference type="RefSeq" id="WP_211038175.1">
    <property type="nucleotide sequence ID" value="NZ_JAELVF020000001.1"/>
</dbReference>
<evidence type="ECO:0000313" key="4">
    <source>
        <dbReference type="Proteomes" id="UP000694501"/>
    </source>
</evidence>
<accession>A0A949JH84</accession>
<reference evidence="3" key="1">
    <citation type="submission" date="2021-06" db="EMBL/GenBank/DDBJ databases">
        <title>Sequencing of actinobacteria type strains.</title>
        <authorList>
            <person name="Nguyen G.-S."/>
            <person name="Wentzel A."/>
        </authorList>
    </citation>
    <scope>NUCLEOTIDE SEQUENCE</scope>
    <source>
        <strain evidence="3">P38-E01</strain>
    </source>
</reference>
<evidence type="ECO:0000256" key="1">
    <source>
        <dbReference type="SAM" id="MobiDB-lite"/>
    </source>
</evidence>
<protein>
    <submittedName>
        <fullName evidence="3">Uncharacterized protein</fullName>
    </submittedName>
</protein>
<comment type="caution">
    <text evidence="3">The sequence shown here is derived from an EMBL/GenBank/DDBJ whole genome shotgun (WGS) entry which is preliminary data.</text>
</comment>
<organism evidence="3 4">
    <name type="scientific">Streptomyces tardus</name>
    <dbReference type="NCBI Taxonomy" id="2780544"/>
    <lineage>
        <taxon>Bacteria</taxon>
        <taxon>Bacillati</taxon>
        <taxon>Actinomycetota</taxon>
        <taxon>Actinomycetes</taxon>
        <taxon>Kitasatosporales</taxon>
        <taxon>Streptomycetaceae</taxon>
        <taxon>Streptomyces</taxon>
    </lineage>
</organism>
<dbReference type="EMBL" id="JAELVF020000001">
    <property type="protein sequence ID" value="MBU7599412.1"/>
    <property type="molecule type" value="Genomic_DNA"/>
</dbReference>
<evidence type="ECO:0000256" key="2">
    <source>
        <dbReference type="SAM" id="SignalP"/>
    </source>
</evidence>
<dbReference type="Proteomes" id="UP000694501">
    <property type="component" value="Unassembled WGS sequence"/>
</dbReference>
<feature type="compositionally biased region" description="Polar residues" evidence="1">
    <location>
        <begin position="56"/>
        <end position="65"/>
    </location>
</feature>
<feature type="signal peptide" evidence="2">
    <location>
        <begin position="1"/>
        <end position="30"/>
    </location>
</feature>
<feature type="chain" id="PRO_5037830522" evidence="2">
    <location>
        <begin position="31"/>
        <end position="91"/>
    </location>
</feature>
<gene>
    <name evidence="3" type="ORF">JGS22_017760</name>
</gene>
<name>A0A949JH84_9ACTN</name>
<proteinExistence type="predicted"/>
<evidence type="ECO:0000313" key="3">
    <source>
        <dbReference type="EMBL" id="MBU7599412.1"/>
    </source>
</evidence>